<evidence type="ECO:0000256" key="3">
    <source>
        <dbReference type="ARBA" id="ARBA00022490"/>
    </source>
</evidence>
<dbReference type="PANTHER" id="PTHR43783">
    <property type="entry name" value="UDP-N-ACETYLGLUCOSAMINE 1-CARBOXYVINYLTRANSFERASE"/>
    <property type="match status" value="1"/>
</dbReference>
<evidence type="ECO:0000256" key="7">
    <source>
        <dbReference type="ARBA" id="ARBA00022984"/>
    </source>
</evidence>
<proteinExistence type="inferred from homology"/>
<dbReference type="EC" id="2.5.1.7" evidence="12"/>
<evidence type="ECO:0000256" key="8">
    <source>
        <dbReference type="ARBA" id="ARBA00023306"/>
    </source>
</evidence>
<keyword evidence="8 12" id="KW-0131">Cell cycle</keyword>
<feature type="domain" description="Enolpyruvate transferase" evidence="13">
    <location>
        <begin position="7"/>
        <end position="409"/>
    </location>
</feature>
<dbReference type="UniPathway" id="UPA00219"/>
<evidence type="ECO:0000256" key="12">
    <source>
        <dbReference type="HAMAP-Rule" id="MF_00111"/>
    </source>
</evidence>
<keyword evidence="3 12" id="KW-0963">Cytoplasm</keyword>
<dbReference type="InterPro" id="IPR013792">
    <property type="entry name" value="RNA3'P_cycl/enolpyr_Trfase_a/b"/>
</dbReference>
<feature type="binding site" evidence="12">
    <location>
        <position position="308"/>
    </location>
    <ligand>
        <name>UDP-N-acetyl-alpha-D-glucosamine</name>
        <dbReference type="ChEBI" id="CHEBI:57705"/>
    </ligand>
</feature>
<evidence type="ECO:0000256" key="10">
    <source>
        <dbReference type="ARBA" id="ARBA00038367"/>
    </source>
</evidence>
<comment type="function">
    <text evidence="12">Cell wall formation. Adds enolpyruvyl to UDP-N-acetylglucosamine.</text>
</comment>
<keyword evidence="7 12" id="KW-0573">Peptidoglycan synthesis</keyword>
<dbReference type="SUPFAM" id="SSF55205">
    <property type="entry name" value="EPT/RTPC-like"/>
    <property type="match status" value="1"/>
</dbReference>
<dbReference type="CDD" id="cd01555">
    <property type="entry name" value="UdpNAET"/>
    <property type="match status" value="1"/>
</dbReference>
<comment type="caution">
    <text evidence="12">Lacks conserved residue(s) required for the propagation of feature annotation.</text>
</comment>
<keyword evidence="5 12" id="KW-0808">Transferase</keyword>
<evidence type="ECO:0000256" key="11">
    <source>
        <dbReference type="ARBA" id="ARBA00047527"/>
    </source>
</evidence>
<dbReference type="PANTHER" id="PTHR43783:SF1">
    <property type="entry name" value="UDP-N-ACETYLGLUCOSAMINE 1-CARBOXYVINYLTRANSFERASE"/>
    <property type="match status" value="1"/>
</dbReference>
<dbReference type="GO" id="GO:0051301">
    <property type="term" value="P:cell division"/>
    <property type="evidence" value="ECO:0007669"/>
    <property type="project" value="UniProtKB-KW"/>
</dbReference>
<dbReference type="GO" id="GO:0008760">
    <property type="term" value="F:UDP-N-acetylglucosamine 1-carboxyvinyltransferase activity"/>
    <property type="evidence" value="ECO:0007669"/>
    <property type="project" value="UniProtKB-UniRule"/>
</dbReference>
<dbReference type="GO" id="GO:0071555">
    <property type="term" value="P:cell wall organization"/>
    <property type="evidence" value="ECO:0007669"/>
    <property type="project" value="UniProtKB-KW"/>
</dbReference>
<dbReference type="InterPro" id="IPR001986">
    <property type="entry name" value="Enolpyruvate_Tfrase_dom"/>
</dbReference>
<dbReference type="InterPro" id="IPR050068">
    <property type="entry name" value="MurA_subfamily"/>
</dbReference>
<dbReference type="AlphaFoldDB" id="A0A2Z4AFU0"/>
<comment type="subcellular location">
    <subcellularLocation>
        <location evidence="1 12">Cytoplasm</location>
    </subcellularLocation>
</comment>
<evidence type="ECO:0000256" key="5">
    <source>
        <dbReference type="ARBA" id="ARBA00022679"/>
    </source>
</evidence>
<dbReference type="Pfam" id="PF00275">
    <property type="entry name" value="EPSP_synthase"/>
    <property type="match status" value="1"/>
</dbReference>
<comment type="pathway">
    <text evidence="2 12">Cell wall biogenesis; peptidoglycan biosynthesis.</text>
</comment>
<gene>
    <name evidence="14" type="primary">murAA</name>
    <name evidence="12" type="synonym">murA</name>
    <name evidence="14" type="ORF">DF168_01083</name>
</gene>
<feature type="binding site" evidence="12">
    <location>
        <begin position="22"/>
        <end position="23"/>
    </location>
    <ligand>
        <name>phosphoenolpyruvate</name>
        <dbReference type="ChEBI" id="CHEBI:58702"/>
    </ligand>
</feature>
<keyword evidence="6 12" id="KW-0133">Cell shape</keyword>
<feature type="binding site" evidence="12">
    <location>
        <begin position="121"/>
        <end position="125"/>
    </location>
    <ligand>
        <name>UDP-N-acetyl-alpha-D-glucosamine</name>
        <dbReference type="ChEBI" id="CHEBI:57705"/>
    </ligand>
</feature>
<dbReference type="Gene3D" id="3.65.10.10">
    <property type="entry name" value="Enolpyruvate transferase domain"/>
    <property type="match status" value="2"/>
</dbReference>
<evidence type="ECO:0000256" key="1">
    <source>
        <dbReference type="ARBA" id="ARBA00004496"/>
    </source>
</evidence>
<feature type="active site" description="Proton donor" evidence="12">
    <location>
        <position position="116"/>
    </location>
</feature>
<evidence type="ECO:0000313" key="14">
    <source>
        <dbReference type="EMBL" id="AWT59886.1"/>
    </source>
</evidence>
<feature type="binding site" evidence="12">
    <location>
        <position position="92"/>
    </location>
    <ligand>
        <name>UDP-N-acetyl-alpha-D-glucosamine</name>
        <dbReference type="ChEBI" id="CHEBI:57705"/>
    </ligand>
</feature>
<evidence type="ECO:0000256" key="4">
    <source>
        <dbReference type="ARBA" id="ARBA00022618"/>
    </source>
</evidence>
<dbReference type="GO" id="GO:0019277">
    <property type="term" value="P:UDP-N-acetylgalactosamine biosynthetic process"/>
    <property type="evidence" value="ECO:0007669"/>
    <property type="project" value="InterPro"/>
</dbReference>
<feature type="binding site" evidence="12">
    <location>
        <position position="330"/>
    </location>
    <ligand>
        <name>UDP-N-acetyl-alpha-D-glucosamine</name>
        <dbReference type="ChEBI" id="CHEBI:57705"/>
    </ligand>
</feature>
<dbReference type="EMBL" id="CP029803">
    <property type="protein sequence ID" value="AWT59886.1"/>
    <property type="molecule type" value="Genomic_DNA"/>
</dbReference>
<feature type="modified residue" description="2-(S-cysteinyl)pyruvic acid O-phosphothioketal" evidence="12">
    <location>
        <position position="116"/>
    </location>
</feature>
<dbReference type="GO" id="GO:0005737">
    <property type="term" value="C:cytoplasm"/>
    <property type="evidence" value="ECO:0007669"/>
    <property type="project" value="UniProtKB-SubCell"/>
</dbReference>
<evidence type="ECO:0000256" key="9">
    <source>
        <dbReference type="ARBA" id="ARBA00023316"/>
    </source>
</evidence>
<accession>A0A2Z4AFU0</accession>
<keyword evidence="12" id="KW-0670">Pyruvate</keyword>
<dbReference type="KEGG" id="mtar:DF168_01083"/>
<keyword evidence="4 12" id="KW-0132">Cell division</keyword>
<keyword evidence="9 12" id="KW-0961">Cell wall biogenesis/degradation</keyword>
<name>A0A2Z4AFU0_9BACT</name>
<dbReference type="NCBIfam" id="TIGR01072">
    <property type="entry name" value="murA"/>
    <property type="match status" value="1"/>
</dbReference>
<evidence type="ECO:0000313" key="15">
    <source>
        <dbReference type="Proteomes" id="UP000247465"/>
    </source>
</evidence>
<comment type="similarity">
    <text evidence="10 12">Belongs to the EPSP synthase family. MurA subfamily.</text>
</comment>
<comment type="catalytic activity">
    <reaction evidence="11 12">
        <text>phosphoenolpyruvate + UDP-N-acetyl-alpha-D-glucosamine = UDP-N-acetyl-3-O-(1-carboxyvinyl)-alpha-D-glucosamine + phosphate</text>
        <dbReference type="Rhea" id="RHEA:18681"/>
        <dbReference type="ChEBI" id="CHEBI:43474"/>
        <dbReference type="ChEBI" id="CHEBI:57705"/>
        <dbReference type="ChEBI" id="CHEBI:58702"/>
        <dbReference type="ChEBI" id="CHEBI:68483"/>
        <dbReference type="EC" id="2.5.1.7"/>
    </reaction>
</comment>
<evidence type="ECO:0000256" key="2">
    <source>
        <dbReference type="ARBA" id="ARBA00004752"/>
    </source>
</evidence>
<reference evidence="14 15" key="1">
    <citation type="submission" date="2018-06" db="EMBL/GenBank/DDBJ databases">
        <title>Draft Genome Sequence of a Novel Marine Bacterium Related to the Verrucomicrobia.</title>
        <authorList>
            <person name="Vosseberg J."/>
            <person name="Martijn J."/>
            <person name="Ettema T.J.G."/>
        </authorList>
    </citation>
    <scope>NUCLEOTIDE SEQUENCE [LARGE SCALE GENOMIC DNA]</scope>
    <source>
        <strain evidence="14">TARA_B100001123</strain>
    </source>
</reference>
<dbReference type="NCBIfam" id="NF006873">
    <property type="entry name" value="PRK09369.1"/>
    <property type="match status" value="1"/>
</dbReference>
<dbReference type="GO" id="GO:0008360">
    <property type="term" value="P:regulation of cell shape"/>
    <property type="evidence" value="ECO:0007669"/>
    <property type="project" value="UniProtKB-KW"/>
</dbReference>
<evidence type="ECO:0000259" key="13">
    <source>
        <dbReference type="Pfam" id="PF00275"/>
    </source>
</evidence>
<organism evidence="14 15">
    <name type="scientific">Candidatus Moanibacter tarae</name>
    <dbReference type="NCBI Taxonomy" id="2200854"/>
    <lineage>
        <taxon>Bacteria</taxon>
        <taxon>Pseudomonadati</taxon>
        <taxon>Verrucomicrobiota</taxon>
        <taxon>Opitutia</taxon>
        <taxon>Puniceicoccales</taxon>
        <taxon>Puniceicoccales incertae sedis</taxon>
        <taxon>Candidatus Moanibacter</taxon>
    </lineage>
</organism>
<dbReference type="InterPro" id="IPR036968">
    <property type="entry name" value="Enolpyruvate_Tfrase_sf"/>
</dbReference>
<protein>
    <recommendedName>
        <fullName evidence="12">UDP-N-acetylglucosamine 1-carboxyvinyltransferase</fullName>
        <ecNumber evidence="12">2.5.1.7</ecNumber>
    </recommendedName>
    <alternativeName>
        <fullName evidence="12">Enoylpyruvate transferase</fullName>
    </alternativeName>
    <alternativeName>
        <fullName evidence="12">UDP-N-acetylglucosamine enolpyruvyl transferase</fullName>
        <shortName evidence="12">EPT</shortName>
    </alternativeName>
</protein>
<dbReference type="Proteomes" id="UP000247465">
    <property type="component" value="Chromosome"/>
</dbReference>
<dbReference type="HAMAP" id="MF_00111">
    <property type="entry name" value="MurA"/>
    <property type="match status" value="1"/>
</dbReference>
<evidence type="ECO:0000256" key="6">
    <source>
        <dbReference type="ARBA" id="ARBA00022960"/>
    </source>
</evidence>
<sequence>MDVIRIEGGRPLRGKTYVSGAKNAALPIFAASLLTDEKCVIENVPDLSDIRFMAEILTHLGAQVDRIKSNTWSIQSGDIKTTAPYELVRKMRASVCLMGPLLGKMGKAEVSFPGGCVIGPRPIDLHLKGFAKMGCDVTVDNGYVRLNGRNLKGADIFLGGRHGSTVLGTANLVMAAVLAPGVTNIESAACEPEVVDLCNMLMKMGANIEGIGSHHLRIEGVQRLRGCTYRIIPDRIEAGTLTIAAVITGGRISISGVKIDHLRALIDKLEEAAISVSIESPDCIVVEGNGEHRAVDVITLPYPGFPTDLQAQICALMSVTKGLSIITERVYPNRFMHIPELQRMGANIAIEGASAIVDGGVQLSGAPVMASDLRASAALILAGLAASNETWVQRIYHIDRGFEKIDQKLQSLGAVIERLEAKYMPAGFRNQE</sequence>
<dbReference type="GO" id="GO:0009252">
    <property type="term" value="P:peptidoglycan biosynthetic process"/>
    <property type="evidence" value="ECO:0007669"/>
    <property type="project" value="UniProtKB-UniRule"/>
</dbReference>
<dbReference type="InterPro" id="IPR005750">
    <property type="entry name" value="UDP_GlcNAc_COvinyl_MurA"/>
</dbReference>